<dbReference type="InterPro" id="IPR001173">
    <property type="entry name" value="Glyco_trans_2-like"/>
</dbReference>
<protein>
    <submittedName>
        <fullName evidence="9">Cellulose synthase/poly-beta-1,6-N-acetylglucosamine synthase-like glycosyltransferase</fullName>
    </submittedName>
</protein>
<accession>A0AAE4AQ36</accession>
<feature type="transmembrane region" description="Helical" evidence="7">
    <location>
        <begin position="431"/>
        <end position="450"/>
    </location>
</feature>
<evidence type="ECO:0000256" key="2">
    <source>
        <dbReference type="ARBA" id="ARBA00022676"/>
    </source>
</evidence>
<dbReference type="RefSeq" id="WP_307262452.1">
    <property type="nucleotide sequence ID" value="NZ_JAUSVL010000001.1"/>
</dbReference>
<dbReference type="SUPFAM" id="SSF53448">
    <property type="entry name" value="Nucleotide-diphospho-sugar transferases"/>
    <property type="match status" value="1"/>
</dbReference>
<dbReference type="Pfam" id="PF13632">
    <property type="entry name" value="Glyco_trans_2_3"/>
    <property type="match status" value="1"/>
</dbReference>
<feature type="transmembrane region" description="Helical" evidence="7">
    <location>
        <begin position="58"/>
        <end position="76"/>
    </location>
</feature>
<evidence type="ECO:0000256" key="4">
    <source>
        <dbReference type="ARBA" id="ARBA00022692"/>
    </source>
</evidence>
<feature type="transmembrane region" description="Helical" evidence="7">
    <location>
        <begin position="399"/>
        <end position="424"/>
    </location>
</feature>
<dbReference type="InterPro" id="IPR050321">
    <property type="entry name" value="Glycosyltr_2/OpgH_subfam"/>
</dbReference>
<dbReference type="Proteomes" id="UP001238163">
    <property type="component" value="Unassembled WGS sequence"/>
</dbReference>
<dbReference type="Gene3D" id="3.90.550.10">
    <property type="entry name" value="Spore Coat Polysaccharide Biosynthesis Protein SpsA, Chain A"/>
    <property type="match status" value="1"/>
</dbReference>
<comment type="caution">
    <text evidence="9">The sequence shown here is derived from an EMBL/GenBank/DDBJ whole genome shotgun (WGS) entry which is preliminary data.</text>
</comment>
<evidence type="ECO:0000313" key="10">
    <source>
        <dbReference type="Proteomes" id="UP001238163"/>
    </source>
</evidence>
<proteinExistence type="predicted"/>
<evidence type="ECO:0000313" key="9">
    <source>
        <dbReference type="EMBL" id="MDQ0290698.1"/>
    </source>
</evidence>
<keyword evidence="10" id="KW-1185">Reference proteome</keyword>
<evidence type="ECO:0000256" key="1">
    <source>
        <dbReference type="ARBA" id="ARBA00004141"/>
    </source>
</evidence>
<evidence type="ECO:0000256" key="6">
    <source>
        <dbReference type="ARBA" id="ARBA00023136"/>
    </source>
</evidence>
<evidence type="ECO:0000259" key="8">
    <source>
        <dbReference type="Pfam" id="PF13632"/>
    </source>
</evidence>
<feature type="transmembrane region" description="Helical" evidence="7">
    <location>
        <begin position="360"/>
        <end position="387"/>
    </location>
</feature>
<dbReference type="EMBL" id="JAUSVL010000001">
    <property type="protein sequence ID" value="MDQ0290698.1"/>
    <property type="molecule type" value="Genomic_DNA"/>
</dbReference>
<keyword evidence="2" id="KW-0328">Glycosyltransferase</keyword>
<keyword evidence="6 7" id="KW-0472">Membrane</keyword>
<dbReference type="GO" id="GO:0016757">
    <property type="term" value="F:glycosyltransferase activity"/>
    <property type="evidence" value="ECO:0007669"/>
    <property type="project" value="UniProtKB-KW"/>
</dbReference>
<dbReference type="PANTHER" id="PTHR43867:SF2">
    <property type="entry name" value="CELLULOSE SYNTHASE CATALYTIC SUBUNIT A [UDP-FORMING]"/>
    <property type="match status" value="1"/>
</dbReference>
<evidence type="ECO:0000256" key="7">
    <source>
        <dbReference type="SAM" id="Phobius"/>
    </source>
</evidence>
<dbReference type="PANTHER" id="PTHR43867">
    <property type="entry name" value="CELLULOSE SYNTHASE CATALYTIC SUBUNIT A [UDP-FORMING]"/>
    <property type="match status" value="1"/>
</dbReference>
<evidence type="ECO:0000256" key="3">
    <source>
        <dbReference type="ARBA" id="ARBA00022679"/>
    </source>
</evidence>
<reference evidence="9" key="1">
    <citation type="submission" date="2023-07" db="EMBL/GenBank/DDBJ databases">
        <title>Genomic Encyclopedia of Type Strains, Phase IV (KMG-IV): sequencing the most valuable type-strain genomes for metagenomic binning, comparative biology and taxonomic classification.</title>
        <authorList>
            <person name="Goeker M."/>
        </authorList>
    </citation>
    <scope>NUCLEOTIDE SEQUENCE</scope>
    <source>
        <strain evidence="9">DSM 24202</strain>
    </source>
</reference>
<dbReference type="GO" id="GO:0016020">
    <property type="term" value="C:membrane"/>
    <property type="evidence" value="ECO:0007669"/>
    <property type="project" value="UniProtKB-SubCell"/>
</dbReference>
<comment type="subcellular location">
    <subcellularLocation>
        <location evidence="1">Membrane</location>
        <topology evidence="1">Multi-pass membrane protein</topology>
    </subcellularLocation>
</comment>
<keyword evidence="5 7" id="KW-1133">Transmembrane helix</keyword>
<keyword evidence="4 7" id="KW-0812">Transmembrane</keyword>
<evidence type="ECO:0000256" key="5">
    <source>
        <dbReference type="ARBA" id="ARBA00022989"/>
    </source>
</evidence>
<organism evidence="9 10">
    <name type="scientific">Oligosphaera ethanolica</name>
    <dbReference type="NCBI Taxonomy" id="760260"/>
    <lineage>
        <taxon>Bacteria</taxon>
        <taxon>Pseudomonadati</taxon>
        <taxon>Lentisphaerota</taxon>
        <taxon>Oligosphaeria</taxon>
        <taxon>Oligosphaerales</taxon>
        <taxon>Oligosphaeraceae</taxon>
        <taxon>Oligosphaera</taxon>
    </lineage>
</organism>
<sequence length="475" mass="54346">MPDKICDLTTHISTDPLGPRGFPQATLTLCRWQKWALAGAIVLLIAWGFTAIHHELLVINTALTVFYLASTLYRMLIIDLALRKPRDIQVSPDEMAQPPNGKQWPRYMVILPMYHEAEVLPGLIESLSKLDYPKDRLEIRLLIEEDDDETMPVAKSMNLQPPFVITPIPKSYPRTKPKACNVAIETGEADYLVIYDAEDQPEKDQLKKAVVAFSRCPPNVACIQAKLAYYNWDWNLLTRCFTAEYATWFGLCLPGLDCLQAPIPLGGTSNHFRMSVLRQVGGWDEFNVTEDCDLGLRLFTAGWRTRVLDSKTWEQACPSLPFWVKQRSRWVKGYIQTYLIHTRDFVGLHRKLGFWNSVQFHLLIGGTFVSQLINPFYWLMTILWLFVRPAGIDQYFPPLVFAMGAFCLFAGNFIFAYTSAIACVRQNVGHLAKYGLIMPAYWLMMSLGAWKGFLQLITKPHHWEKTKHFANTSVT</sequence>
<gene>
    <name evidence="9" type="ORF">J3R75_002805</name>
</gene>
<feature type="transmembrane region" description="Helical" evidence="7">
    <location>
        <begin position="35"/>
        <end position="52"/>
    </location>
</feature>
<name>A0AAE4AQ36_9BACT</name>
<dbReference type="AlphaFoldDB" id="A0AAE4AQ36"/>
<feature type="domain" description="Glycosyltransferase 2-like" evidence="8">
    <location>
        <begin position="192"/>
        <end position="387"/>
    </location>
</feature>
<keyword evidence="3" id="KW-0808">Transferase</keyword>
<dbReference type="InterPro" id="IPR029044">
    <property type="entry name" value="Nucleotide-diphossugar_trans"/>
</dbReference>